<proteinExistence type="predicted"/>
<dbReference type="Pfam" id="PF14559">
    <property type="entry name" value="TPR_19"/>
    <property type="match status" value="1"/>
</dbReference>
<reference evidence="1 2" key="1">
    <citation type="submission" date="2015-05" db="EMBL/GenBank/DDBJ databases">
        <authorList>
            <person name="Goodhead I."/>
        </authorList>
    </citation>
    <scope>NUCLEOTIDE SEQUENCE [LARGE SCALE GENOMIC DNA]</scope>
    <source>
        <strain evidence="2">morsitans</strain>
    </source>
</reference>
<gene>
    <name evidence="1" type="ORF">SGGMMB4_02902</name>
</gene>
<dbReference type="NCBIfam" id="TIGR02552">
    <property type="entry name" value="LcrH_SycD"/>
    <property type="match status" value="1"/>
</dbReference>
<dbReference type="NCBIfam" id="NF011886">
    <property type="entry name" value="PRK15359.1"/>
    <property type="match status" value="1"/>
</dbReference>
<dbReference type="InterPro" id="IPR005415">
    <property type="entry name" value="T3SS_Ca_resp_chp_LcrH/SycD"/>
</dbReference>
<protein>
    <submittedName>
        <fullName evidence="1">Tetratricopeptide repeat protein</fullName>
    </submittedName>
</protein>
<dbReference type="Gene3D" id="1.25.40.10">
    <property type="entry name" value="Tetratricopeptide repeat domain"/>
    <property type="match status" value="1"/>
</dbReference>
<sequence length="176" mass="19333">MLPALVALCLVVKRNAPLAEATRQSCLEVPMLPPSNGVTGQNDPGAAIEPALTADNEQRFARGYQAFYSERYDSALIDFSWLVMSQPWSWRAHVALAGTLMMTREYQGAMNFYGYALMLDGGHPEPVYQMGVCLQAMGRLADARMALHSAISMSDDKPHYSAVRANAHSLLNQLLV</sequence>
<name>A0A193QJD2_SODGM</name>
<evidence type="ECO:0000313" key="1">
    <source>
        <dbReference type="EMBL" id="CRL45287.1"/>
    </source>
</evidence>
<dbReference type="AlphaFoldDB" id="A0A193QJD2"/>
<dbReference type="EMBL" id="LN854557">
    <property type="protein sequence ID" value="CRL45287.1"/>
    <property type="molecule type" value="Genomic_DNA"/>
</dbReference>
<accession>A0A193QJD2</accession>
<dbReference type="InterPro" id="IPR011990">
    <property type="entry name" value="TPR-like_helical_dom_sf"/>
</dbReference>
<organism evidence="1 2">
    <name type="scientific">Sodalis glossinidius (strain morsitans)</name>
    <dbReference type="NCBI Taxonomy" id="343509"/>
    <lineage>
        <taxon>Bacteria</taxon>
        <taxon>Pseudomonadati</taxon>
        <taxon>Pseudomonadota</taxon>
        <taxon>Gammaproteobacteria</taxon>
        <taxon>Enterobacterales</taxon>
        <taxon>Bruguierivoracaceae</taxon>
        <taxon>Sodalis</taxon>
    </lineage>
</organism>
<dbReference type="Proteomes" id="UP000245838">
    <property type="component" value="Chromosome sggmmb4_Chromosome"/>
</dbReference>
<evidence type="ECO:0000313" key="2">
    <source>
        <dbReference type="Proteomes" id="UP000245838"/>
    </source>
</evidence>
<dbReference type="SUPFAM" id="SSF48452">
    <property type="entry name" value="TPR-like"/>
    <property type="match status" value="1"/>
</dbReference>